<sequence length="169" mass="18480">MEIRDARPSDADAVRATHSDSIEGLGTEAYSDKQVDAWAEGCESADYTPAIESEKSEFVVAEADGKVVAFGSLKRAPPEGYEADVDAEVTGVYVHPSVARDGVGTRIYEELERRARARDVRTLGLSASLNAVPFYENCGYERIREYAHEFSSHESTGVTGVVVEMKKEL</sequence>
<evidence type="ECO:0000313" key="8">
    <source>
        <dbReference type="Proteomes" id="UP000255421"/>
    </source>
</evidence>
<keyword evidence="8" id="KW-1185">Reference proteome</keyword>
<evidence type="ECO:0000313" key="5">
    <source>
        <dbReference type="EMBL" id="RDI69873.1"/>
    </source>
</evidence>
<accession>A0A1H1G371</accession>
<protein>
    <submittedName>
        <fullName evidence="5">GNAT family N-acetyltransferase</fullName>
    </submittedName>
    <submittedName>
        <fullName evidence="6">Putative acetyltransferase</fullName>
    </submittedName>
</protein>
<dbReference type="InterPro" id="IPR050832">
    <property type="entry name" value="Bact_Acetyltransf"/>
</dbReference>
<reference evidence="7" key="1">
    <citation type="submission" date="2016-10" db="EMBL/GenBank/DDBJ databases">
        <authorList>
            <person name="Varghese N."/>
            <person name="Submissions S."/>
        </authorList>
    </citation>
    <scope>NUCLEOTIDE SEQUENCE [LARGE SCALE GENOMIC DNA]</scope>
    <source>
        <strain evidence="7">CGMCC 1.12397</strain>
    </source>
</reference>
<dbReference type="SUPFAM" id="SSF55729">
    <property type="entry name" value="Acyl-CoA N-acyltransferases (Nat)"/>
    <property type="match status" value="1"/>
</dbReference>
<dbReference type="EMBL" id="QQST01000003">
    <property type="protein sequence ID" value="RDI69873.1"/>
    <property type="molecule type" value="Genomic_DNA"/>
</dbReference>
<evidence type="ECO:0000313" key="6">
    <source>
        <dbReference type="EMBL" id="SDR07631.1"/>
    </source>
</evidence>
<evidence type="ECO:0000256" key="3">
    <source>
        <dbReference type="SAM" id="MobiDB-lite"/>
    </source>
</evidence>
<gene>
    <name evidence="5" type="ORF">DWB78_17135</name>
    <name evidence="6" type="ORF">SAMN05216278_3491</name>
</gene>
<organism evidence="6 7">
    <name type="scientific">Halopelagius longus</name>
    <dbReference type="NCBI Taxonomy" id="1236180"/>
    <lineage>
        <taxon>Archaea</taxon>
        <taxon>Methanobacteriati</taxon>
        <taxon>Methanobacteriota</taxon>
        <taxon>Stenosarchaea group</taxon>
        <taxon>Halobacteria</taxon>
        <taxon>Halobacteriales</taxon>
        <taxon>Haloferacaceae</taxon>
    </lineage>
</organism>
<dbReference type="CDD" id="cd04301">
    <property type="entry name" value="NAT_SF"/>
    <property type="match status" value="1"/>
</dbReference>
<dbReference type="GO" id="GO:0016747">
    <property type="term" value="F:acyltransferase activity, transferring groups other than amino-acyl groups"/>
    <property type="evidence" value="ECO:0007669"/>
    <property type="project" value="InterPro"/>
</dbReference>
<dbReference type="InterPro" id="IPR000182">
    <property type="entry name" value="GNAT_dom"/>
</dbReference>
<dbReference type="Gene3D" id="3.40.630.30">
    <property type="match status" value="1"/>
</dbReference>
<name>A0A1H1G371_9EURY</name>
<feature type="region of interest" description="Disordered" evidence="3">
    <location>
        <begin position="1"/>
        <end position="20"/>
    </location>
</feature>
<keyword evidence="2" id="KW-0012">Acyltransferase</keyword>
<dbReference type="PROSITE" id="PS51186">
    <property type="entry name" value="GNAT"/>
    <property type="match status" value="1"/>
</dbReference>
<dbReference type="PANTHER" id="PTHR43877">
    <property type="entry name" value="AMINOALKYLPHOSPHONATE N-ACETYLTRANSFERASE-RELATED-RELATED"/>
    <property type="match status" value="1"/>
</dbReference>
<reference evidence="6" key="2">
    <citation type="submission" date="2016-10" db="EMBL/GenBank/DDBJ databases">
        <authorList>
            <person name="de Groot N.N."/>
        </authorList>
    </citation>
    <scope>NUCLEOTIDE SEQUENCE [LARGE SCALE GENOMIC DNA]</scope>
    <source>
        <strain evidence="6">CGMCC 1.12397</strain>
    </source>
</reference>
<dbReference type="AlphaFoldDB" id="A0A1H1G371"/>
<dbReference type="RefSeq" id="WP_092538981.1">
    <property type="nucleotide sequence ID" value="NZ_FNKQ01000005.1"/>
</dbReference>
<dbReference type="Pfam" id="PF13673">
    <property type="entry name" value="Acetyltransf_10"/>
    <property type="match status" value="1"/>
</dbReference>
<feature type="domain" description="N-acetyltransferase" evidence="4">
    <location>
        <begin position="1"/>
        <end position="169"/>
    </location>
</feature>
<proteinExistence type="predicted"/>
<dbReference type="PANTHER" id="PTHR43877:SF2">
    <property type="entry name" value="AMINOALKYLPHOSPHONATE N-ACETYLTRANSFERASE-RELATED"/>
    <property type="match status" value="1"/>
</dbReference>
<keyword evidence="1 6" id="KW-0808">Transferase</keyword>
<evidence type="ECO:0000313" key="7">
    <source>
        <dbReference type="Proteomes" id="UP000199289"/>
    </source>
</evidence>
<dbReference type="Proteomes" id="UP000255421">
    <property type="component" value="Unassembled WGS sequence"/>
</dbReference>
<evidence type="ECO:0000256" key="2">
    <source>
        <dbReference type="ARBA" id="ARBA00023315"/>
    </source>
</evidence>
<dbReference type="Proteomes" id="UP000199289">
    <property type="component" value="Unassembled WGS sequence"/>
</dbReference>
<evidence type="ECO:0000256" key="1">
    <source>
        <dbReference type="ARBA" id="ARBA00022679"/>
    </source>
</evidence>
<evidence type="ECO:0000259" key="4">
    <source>
        <dbReference type="PROSITE" id="PS51186"/>
    </source>
</evidence>
<dbReference type="OrthoDB" id="111868at2157"/>
<dbReference type="InterPro" id="IPR016181">
    <property type="entry name" value="Acyl_CoA_acyltransferase"/>
</dbReference>
<dbReference type="EMBL" id="FNKQ01000005">
    <property type="protein sequence ID" value="SDR07631.1"/>
    <property type="molecule type" value="Genomic_DNA"/>
</dbReference>
<reference evidence="5 8" key="3">
    <citation type="submission" date="2018-07" db="EMBL/GenBank/DDBJ databases">
        <title>Genome sequence of extremly halophilic archaeon Halopelagius longus strain BC12-B1.</title>
        <authorList>
            <person name="Zhang X."/>
        </authorList>
    </citation>
    <scope>NUCLEOTIDE SEQUENCE [LARGE SCALE GENOMIC DNA]</scope>
    <source>
        <strain evidence="5 8">BC12-B1</strain>
    </source>
</reference>